<evidence type="ECO:0000256" key="1">
    <source>
        <dbReference type="SAM" id="MobiDB-lite"/>
    </source>
</evidence>
<sequence length="72" mass="7948">MQSKSQSSAQGNRSSLKVSKISSEIRRSNSQSLKAIEISNEIRLGNRSLKVQPMAVGLPLLLHSINLFRAKK</sequence>
<protein>
    <submittedName>
        <fullName evidence="2">Uncharacterized protein</fullName>
    </submittedName>
</protein>
<feature type="region of interest" description="Disordered" evidence="1">
    <location>
        <begin position="1"/>
        <end position="30"/>
    </location>
</feature>
<proteinExistence type="predicted"/>
<evidence type="ECO:0000313" key="2">
    <source>
        <dbReference type="EMBL" id="CAK9180239.1"/>
    </source>
</evidence>
<gene>
    <name evidence="2" type="ORF">ILEXP_LOCUS50219</name>
</gene>
<organism evidence="2 3">
    <name type="scientific">Ilex paraguariensis</name>
    <name type="common">yerba mate</name>
    <dbReference type="NCBI Taxonomy" id="185542"/>
    <lineage>
        <taxon>Eukaryota</taxon>
        <taxon>Viridiplantae</taxon>
        <taxon>Streptophyta</taxon>
        <taxon>Embryophyta</taxon>
        <taxon>Tracheophyta</taxon>
        <taxon>Spermatophyta</taxon>
        <taxon>Magnoliopsida</taxon>
        <taxon>eudicotyledons</taxon>
        <taxon>Gunneridae</taxon>
        <taxon>Pentapetalae</taxon>
        <taxon>asterids</taxon>
        <taxon>campanulids</taxon>
        <taxon>Aquifoliales</taxon>
        <taxon>Aquifoliaceae</taxon>
        <taxon>Ilex</taxon>
    </lineage>
</organism>
<keyword evidence="3" id="KW-1185">Reference proteome</keyword>
<accession>A0ABC8UGY4</accession>
<reference evidence="2 3" key="1">
    <citation type="submission" date="2024-02" db="EMBL/GenBank/DDBJ databases">
        <authorList>
            <person name="Vignale AGUSTIN F."/>
            <person name="Sosa J E."/>
            <person name="Modenutti C."/>
        </authorList>
    </citation>
    <scope>NUCLEOTIDE SEQUENCE [LARGE SCALE GENOMIC DNA]</scope>
</reference>
<dbReference type="AlphaFoldDB" id="A0ABC8UGY4"/>
<name>A0ABC8UGY4_9AQUA</name>
<comment type="caution">
    <text evidence="2">The sequence shown here is derived from an EMBL/GenBank/DDBJ whole genome shotgun (WGS) entry which is preliminary data.</text>
</comment>
<dbReference type="Proteomes" id="UP001642360">
    <property type="component" value="Unassembled WGS sequence"/>
</dbReference>
<dbReference type="EMBL" id="CAUOFW020007691">
    <property type="protein sequence ID" value="CAK9180239.1"/>
    <property type="molecule type" value="Genomic_DNA"/>
</dbReference>
<evidence type="ECO:0000313" key="3">
    <source>
        <dbReference type="Proteomes" id="UP001642360"/>
    </source>
</evidence>